<evidence type="ECO:0000256" key="3">
    <source>
        <dbReference type="ARBA" id="ARBA00022989"/>
    </source>
</evidence>
<feature type="domain" description="Anoctamin transmembrane" evidence="7">
    <location>
        <begin position="211"/>
        <end position="760"/>
    </location>
</feature>
<keyword evidence="11" id="KW-1185">Reference proteome</keyword>
<keyword evidence="3 6" id="KW-1133">Transmembrane helix</keyword>
<dbReference type="GO" id="GO:0016020">
    <property type="term" value="C:membrane"/>
    <property type="evidence" value="ECO:0007669"/>
    <property type="project" value="UniProtKB-SubCell"/>
</dbReference>
<sequence length="835" mass="87854">MAATPSAGGVPASPGGPDADSDRLGHLILVVPRRSLPWLKKQLLPRARAAGLILDSALGSDGQTTFVRVSATEARLLREAQHVGEPCQLDSAALRDADIRVNDRLQSAGVTHIYAPLVAEGSPSDPRTSLYYVHKTTGSVLSNSAALRMLVSILEGPTADGGAGAGSLGRLQSSGRLTGWFPGRLVGKEAKLARSWGALVPLCCQPLDQVHSLFGSKVALHFALIAFIASVLVLPALVGAAAFVHQLVVVSPSKVAWAPLFALMVIMLLGVATKLWRRREKRLAMRWGLLNARKKPLLRSEFKQPHRRRRSPITGRPSYLQSARERSTRSCCAASCTATAMGVVVVVTLSTFLARVALGSLEQQGLIEPSWSGYASSVIGAVVVTVTQLLYSRMAVCLTNWENRPTDVEHDASLICKQGVFNAVNVSFALLWTAFAQTRASLIFSGRIEPCSPGPDGSPDCMVQLQAQVASLLLTKFILGNVTEVLLPWLMEHWTHVLCCSLRKCFPRCCWWCCCGCGNAPRHRVKAPAGSKPAEAGASGGTPAAASASGAGSAVALEDIESSGHQPRDAAGDTPTTVRLRGPGSTSSAWADGEGILAGTNLHMAEADADLAAFDPSPEMHEVLAVLTIAVLFVVAFPLAPLVAIVYLASERLVDSDKLLRAASRPLPEDIPSMGSWVALLDAITRAAVVVNAGVVFFTEGRTDISGTSAGFPGLFGAISSSEQRLTAFVAVEACVLGALWLLGVVVSDEPPEVTLQASRQAYLIAKHIHDAPTPSAPGHERDQEEEAAAAVADAEDPDPAPDAEDAEGHADSSKPESARSLGPDASAIVASDVA</sequence>
<dbReference type="InterPro" id="IPR049452">
    <property type="entry name" value="Anoctamin_TM"/>
</dbReference>
<dbReference type="PANTHER" id="PTHR12308:SF73">
    <property type="entry name" value="ANOCTAMIN"/>
    <property type="match status" value="1"/>
</dbReference>
<keyword evidence="2 6" id="KW-0812">Transmembrane</keyword>
<feature type="region of interest" description="Disordered" evidence="5">
    <location>
        <begin position="301"/>
        <end position="322"/>
    </location>
</feature>
<gene>
    <name evidence="9" type="ORF">FNF27_01758</name>
    <name evidence="8" type="ORF">FNF29_07324</name>
</gene>
<proteinExistence type="predicted"/>
<evidence type="ECO:0000256" key="2">
    <source>
        <dbReference type="ARBA" id="ARBA00022692"/>
    </source>
</evidence>
<accession>A0A5A8EGE6</accession>
<organism evidence="9 10">
    <name type="scientific">Cafeteria roenbergensis</name>
    <name type="common">Marine flagellate</name>
    <dbReference type="NCBI Taxonomy" id="33653"/>
    <lineage>
        <taxon>Eukaryota</taxon>
        <taxon>Sar</taxon>
        <taxon>Stramenopiles</taxon>
        <taxon>Bigyra</taxon>
        <taxon>Opalozoa</taxon>
        <taxon>Bicosoecida</taxon>
        <taxon>Cafeteriaceae</taxon>
        <taxon>Cafeteria</taxon>
    </lineage>
</organism>
<dbReference type="PANTHER" id="PTHR12308">
    <property type="entry name" value="ANOCTAMIN"/>
    <property type="match status" value="1"/>
</dbReference>
<feature type="region of interest" description="Disordered" evidence="5">
    <location>
        <begin position="526"/>
        <end position="547"/>
    </location>
</feature>
<evidence type="ECO:0000259" key="7">
    <source>
        <dbReference type="Pfam" id="PF04547"/>
    </source>
</evidence>
<dbReference type="InterPro" id="IPR007632">
    <property type="entry name" value="Anoctamin"/>
</dbReference>
<evidence type="ECO:0000256" key="4">
    <source>
        <dbReference type="ARBA" id="ARBA00023136"/>
    </source>
</evidence>
<feature type="transmembrane region" description="Helical" evidence="6">
    <location>
        <begin position="623"/>
        <end position="649"/>
    </location>
</feature>
<dbReference type="OrthoDB" id="18915at2759"/>
<name>A0A5A8EGE6_CAFRO</name>
<feature type="transmembrane region" description="Helical" evidence="6">
    <location>
        <begin position="218"/>
        <end position="244"/>
    </location>
</feature>
<feature type="region of interest" description="Disordered" evidence="5">
    <location>
        <begin position="771"/>
        <end position="835"/>
    </location>
</feature>
<evidence type="ECO:0000313" key="8">
    <source>
        <dbReference type="EMBL" id="KAA0147478.1"/>
    </source>
</evidence>
<feature type="transmembrane region" description="Helical" evidence="6">
    <location>
        <begin position="331"/>
        <end position="354"/>
    </location>
</feature>
<feature type="compositionally biased region" description="Basic and acidic residues" evidence="5">
    <location>
        <begin position="807"/>
        <end position="818"/>
    </location>
</feature>
<dbReference type="AlphaFoldDB" id="A0A5A8EGE6"/>
<evidence type="ECO:0000256" key="5">
    <source>
        <dbReference type="SAM" id="MobiDB-lite"/>
    </source>
</evidence>
<keyword evidence="4 6" id="KW-0472">Membrane</keyword>
<evidence type="ECO:0000313" key="10">
    <source>
        <dbReference type="Proteomes" id="UP000322899"/>
    </source>
</evidence>
<dbReference type="Proteomes" id="UP000322899">
    <property type="component" value="Unassembled WGS sequence"/>
</dbReference>
<protein>
    <recommendedName>
        <fullName evidence="7">Anoctamin transmembrane domain-containing protein</fullName>
    </recommendedName>
</protein>
<dbReference type="EMBL" id="VLTN01000066">
    <property type="protein sequence ID" value="KAA0147478.1"/>
    <property type="molecule type" value="Genomic_DNA"/>
</dbReference>
<comment type="caution">
    <text evidence="9">The sequence shown here is derived from an EMBL/GenBank/DDBJ whole genome shotgun (WGS) entry which is preliminary data.</text>
</comment>
<reference evidence="10 11" key="1">
    <citation type="submission" date="2019-07" db="EMBL/GenBank/DDBJ databases">
        <title>Genomes of Cafeteria roenbergensis.</title>
        <authorList>
            <person name="Fischer M.G."/>
            <person name="Hackl T."/>
            <person name="Roman M."/>
        </authorList>
    </citation>
    <scope>NUCLEOTIDE SEQUENCE [LARGE SCALE GENOMIC DNA]</scope>
    <source>
        <strain evidence="8 11">BVI</strain>
        <strain evidence="9 10">E4-10P</strain>
    </source>
</reference>
<dbReference type="Pfam" id="PF04547">
    <property type="entry name" value="Anoctamin"/>
    <property type="match status" value="1"/>
</dbReference>
<feature type="transmembrane region" description="Helical" evidence="6">
    <location>
        <begin position="374"/>
        <end position="391"/>
    </location>
</feature>
<feature type="compositionally biased region" description="Low complexity" evidence="5">
    <location>
        <begin position="534"/>
        <end position="547"/>
    </location>
</feature>
<feature type="compositionally biased region" description="Acidic residues" evidence="5">
    <location>
        <begin position="784"/>
        <end position="806"/>
    </location>
</feature>
<evidence type="ECO:0000256" key="1">
    <source>
        <dbReference type="ARBA" id="ARBA00004141"/>
    </source>
</evidence>
<evidence type="ECO:0000313" key="11">
    <source>
        <dbReference type="Proteomes" id="UP000323011"/>
    </source>
</evidence>
<feature type="region of interest" description="Disordered" evidence="5">
    <location>
        <begin position="562"/>
        <end position="591"/>
    </location>
</feature>
<comment type="subcellular location">
    <subcellularLocation>
        <location evidence="1">Membrane</location>
        <topology evidence="1">Multi-pass membrane protein</topology>
    </subcellularLocation>
</comment>
<evidence type="ECO:0000313" key="9">
    <source>
        <dbReference type="EMBL" id="KAA0176936.1"/>
    </source>
</evidence>
<evidence type="ECO:0000256" key="6">
    <source>
        <dbReference type="SAM" id="Phobius"/>
    </source>
</evidence>
<dbReference type="EMBL" id="VLTO01000006">
    <property type="protein sequence ID" value="KAA0176936.1"/>
    <property type="molecule type" value="Genomic_DNA"/>
</dbReference>
<dbReference type="OMA" id="TRWENHE"/>
<feature type="transmembrane region" description="Helical" evidence="6">
    <location>
        <begin position="256"/>
        <end position="276"/>
    </location>
</feature>
<dbReference type="Proteomes" id="UP000323011">
    <property type="component" value="Unassembled WGS sequence"/>
</dbReference>
<dbReference type="GO" id="GO:0005254">
    <property type="term" value="F:chloride channel activity"/>
    <property type="evidence" value="ECO:0007669"/>
    <property type="project" value="TreeGrafter"/>
</dbReference>